<gene>
    <name evidence="1" type="ORF">VM1G_09086</name>
</gene>
<protein>
    <submittedName>
        <fullName evidence="1">Uncharacterized protein</fullName>
    </submittedName>
</protein>
<name>A0A194WAV3_CYTMA</name>
<dbReference type="Proteomes" id="UP000078559">
    <property type="component" value="Chromosome 10"/>
</dbReference>
<sequence length="255" mass="28086">MNDVVIDNLGDETPRDVQELITKHIQKARTPPPLGEDKQAIIRQKFKDVWDSPAPTVSDIIDTAVMESWYNDAALQNVRSVVPKAGHFGELAHQLLLPSLIIKFSNRTVAKRLTTSKPSNTRVTPSIPRHQASNTVKGVTSNAVWMLFPTGVDAVDNVVDAEVEQNGCCQKDSQGYSEMQGWIPIFLIVRLSRAVSLDELPKNAIVAGCSVGVTSGYAYEAGGTNHCLLDIVDIRVMLDGHLRRILFEDVAMRVE</sequence>
<organism evidence="1 2">
    <name type="scientific">Cytospora mali</name>
    <name type="common">Apple Valsa canker fungus</name>
    <name type="synonym">Valsa mali</name>
    <dbReference type="NCBI Taxonomy" id="578113"/>
    <lineage>
        <taxon>Eukaryota</taxon>
        <taxon>Fungi</taxon>
        <taxon>Dikarya</taxon>
        <taxon>Ascomycota</taxon>
        <taxon>Pezizomycotina</taxon>
        <taxon>Sordariomycetes</taxon>
        <taxon>Sordariomycetidae</taxon>
        <taxon>Diaporthales</taxon>
        <taxon>Cytosporaceae</taxon>
        <taxon>Cytospora</taxon>
    </lineage>
</organism>
<evidence type="ECO:0000313" key="1">
    <source>
        <dbReference type="EMBL" id="KUI73208.1"/>
    </source>
</evidence>
<dbReference type="SMR" id="A0A194WAV3"/>
<reference evidence="1" key="1">
    <citation type="submission" date="2014-12" db="EMBL/GenBank/DDBJ databases">
        <title>Genome Sequence of Valsa Canker Pathogens Uncovers a Specific Adaption of Colonization on Woody Bark.</title>
        <authorList>
            <person name="Yin Z."/>
            <person name="Liu H."/>
            <person name="Gao X."/>
            <person name="Li Z."/>
            <person name="Song N."/>
            <person name="Ke X."/>
            <person name="Dai Q."/>
            <person name="Wu Y."/>
            <person name="Sun Y."/>
            <person name="Xu J.-R."/>
            <person name="Kang Z.K."/>
            <person name="Wang L."/>
            <person name="Huang L."/>
        </authorList>
    </citation>
    <scope>NUCLEOTIDE SEQUENCE [LARGE SCALE GENOMIC DNA]</scope>
    <source>
        <strain evidence="1">03-8</strain>
    </source>
</reference>
<keyword evidence="2" id="KW-1185">Reference proteome</keyword>
<dbReference type="EMBL" id="CM003107">
    <property type="protein sequence ID" value="KUI73208.1"/>
    <property type="molecule type" value="Genomic_DNA"/>
</dbReference>
<dbReference type="AlphaFoldDB" id="A0A194WAV3"/>
<accession>A0A194WAV3</accession>
<proteinExistence type="predicted"/>
<evidence type="ECO:0000313" key="2">
    <source>
        <dbReference type="Proteomes" id="UP000078559"/>
    </source>
</evidence>